<gene>
    <name evidence="2" type="ORF">JCM21531_3565</name>
</gene>
<feature type="transmembrane region" description="Helical" evidence="1">
    <location>
        <begin position="6"/>
        <end position="25"/>
    </location>
</feature>
<dbReference type="OrthoDB" id="5360192at2"/>
<dbReference type="Pfam" id="PF10990">
    <property type="entry name" value="DUF2809"/>
    <property type="match status" value="1"/>
</dbReference>
<dbReference type="EMBL" id="BAVR01000052">
    <property type="protein sequence ID" value="GAE89989.1"/>
    <property type="molecule type" value="Genomic_DNA"/>
</dbReference>
<evidence type="ECO:0008006" key="4">
    <source>
        <dbReference type="Google" id="ProtNLM"/>
    </source>
</evidence>
<keyword evidence="1" id="KW-0472">Membrane</keyword>
<reference evidence="2" key="1">
    <citation type="journal article" date="2014" name="Genome Announc.">
        <title>Draft Genome Sequence of Clostridium straminisolvens Strain JCM 21531T, Isolated from a Cellulose-Degrading Bacterial Community.</title>
        <authorList>
            <person name="Yuki M."/>
            <person name="Oshima K."/>
            <person name="Suda W."/>
            <person name="Sakamoto M."/>
            <person name="Kitamura K."/>
            <person name="Iida T."/>
            <person name="Hattori M."/>
            <person name="Ohkuma M."/>
        </authorList>
    </citation>
    <scope>NUCLEOTIDE SEQUENCE [LARGE SCALE GENOMIC DNA]</scope>
    <source>
        <strain evidence="2">JCM 21531</strain>
    </source>
</reference>
<organism evidence="2 3">
    <name type="scientific">Acetivibrio straminisolvens JCM 21531</name>
    <dbReference type="NCBI Taxonomy" id="1294263"/>
    <lineage>
        <taxon>Bacteria</taxon>
        <taxon>Bacillati</taxon>
        <taxon>Bacillota</taxon>
        <taxon>Clostridia</taxon>
        <taxon>Eubacteriales</taxon>
        <taxon>Oscillospiraceae</taxon>
        <taxon>Acetivibrio</taxon>
    </lineage>
</organism>
<dbReference type="STRING" id="1294263.JCM21531_3565"/>
<keyword evidence="3" id="KW-1185">Reference proteome</keyword>
<feature type="transmembrane region" description="Helical" evidence="1">
    <location>
        <begin position="32"/>
        <end position="51"/>
    </location>
</feature>
<evidence type="ECO:0000256" key="1">
    <source>
        <dbReference type="SAM" id="Phobius"/>
    </source>
</evidence>
<evidence type="ECO:0000313" key="3">
    <source>
        <dbReference type="Proteomes" id="UP000019109"/>
    </source>
</evidence>
<protein>
    <recommendedName>
        <fullName evidence="4">DUF2809 domain-containing protein</fullName>
    </recommendedName>
</protein>
<name>W4VB68_9FIRM</name>
<feature type="transmembrane region" description="Helical" evidence="1">
    <location>
        <begin position="97"/>
        <end position="115"/>
    </location>
</feature>
<keyword evidence="1" id="KW-1133">Transmembrane helix</keyword>
<keyword evidence="1" id="KW-0812">Transmembrane</keyword>
<dbReference type="InterPro" id="IPR021257">
    <property type="entry name" value="DUF2809"/>
</dbReference>
<comment type="caution">
    <text evidence="2">The sequence shown here is derived from an EMBL/GenBank/DDBJ whole genome shotgun (WGS) entry which is preliminary data.</text>
</comment>
<sequence length="125" mass="14331">MKINLPYLIAFLALLIIEIIIALFVRDAIIRPYVGDVLVIILLYTFIRGIFQKPLKYLPVFLFIFALAVEIAQYYQIARLLNLQSNKIVSTIIGSTYDIKDIVCYLLGTVILIIWERLEKAKVPG</sequence>
<accession>W4VB68</accession>
<feature type="transmembrane region" description="Helical" evidence="1">
    <location>
        <begin position="57"/>
        <end position="77"/>
    </location>
</feature>
<dbReference type="RefSeq" id="WP_038290536.1">
    <property type="nucleotide sequence ID" value="NZ_BAVR01000052.1"/>
</dbReference>
<dbReference type="Proteomes" id="UP000019109">
    <property type="component" value="Unassembled WGS sequence"/>
</dbReference>
<dbReference type="AlphaFoldDB" id="W4VB68"/>
<evidence type="ECO:0000313" key="2">
    <source>
        <dbReference type="EMBL" id="GAE89989.1"/>
    </source>
</evidence>
<proteinExistence type="predicted"/>